<protein>
    <submittedName>
        <fullName evidence="1">Uncharacterized protein</fullName>
    </submittedName>
</protein>
<sequence length="48" mass="5636">MTSKFIQFLMNWSGRLDSNQRPPRPERGALPTALRPDVHINFRSLLRN</sequence>
<accession>A0A381Z9W3</accession>
<proteinExistence type="predicted"/>
<gene>
    <name evidence="1" type="ORF">METZ01_LOCUS138940</name>
</gene>
<reference evidence="1" key="1">
    <citation type="submission" date="2018-05" db="EMBL/GenBank/DDBJ databases">
        <authorList>
            <person name="Lanie J.A."/>
            <person name="Ng W.-L."/>
            <person name="Kazmierczak K.M."/>
            <person name="Andrzejewski T.M."/>
            <person name="Davidsen T.M."/>
            <person name="Wayne K.J."/>
            <person name="Tettelin H."/>
            <person name="Glass J.I."/>
            <person name="Rusch D."/>
            <person name="Podicherti R."/>
            <person name="Tsui H.-C.T."/>
            <person name="Winkler M.E."/>
        </authorList>
    </citation>
    <scope>NUCLEOTIDE SEQUENCE</scope>
</reference>
<dbReference type="AntiFam" id="ANF00011">
    <property type="entry name" value="tRNA translation"/>
</dbReference>
<dbReference type="AlphaFoldDB" id="A0A381Z9W3"/>
<evidence type="ECO:0000313" key="1">
    <source>
        <dbReference type="EMBL" id="SVA86086.1"/>
    </source>
</evidence>
<dbReference type="EMBL" id="UINC01020516">
    <property type="protein sequence ID" value="SVA86086.1"/>
    <property type="molecule type" value="Genomic_DNA"/>
</dbReference>
<name>A0A381Z9W3_9ZZZZ</name>
<organism evidence="1">
    <name type="scientific">marine metagenome</name>
    <dbReference type="NCBI Taxonomy" id="408172"/>
    <lineage>
        <taxon>unclassified sequences</taxon>
        <taxon>metagenomes</taxon>
        <taxon>ecological metagenomes</taxon>
    </lineage>
</organism>